<keyword evidence="2" id="KW-1185">Reference proteome</keyword>
<dbReference type="AlphaFoldDB" id="A0A2P5ARD8"/>
<comment type="caution">
    <text evidence="1">The sequence shown here is derived from an EMBL/GenBank/DDBJ whole genome shotgun (WGS) entry which is preliminary data.</text>
</comment>
<proteinExistence type="predicted"/>
<dbReference type="EMBL" id="JXTB01000475">
    <property type="protein sequence ID" value="PON39112.1"/>
    <property type="molecule type" value="Genomic_DNA"/>
</dbReference>
<dbReference type="Proteomes" id="UP000237105">
    <property type="component" value="Unassembled WGS sequence"/>
</dbReference>
<feature type="non-terminal residue" evidence="1">
    <location>
        <position position="1"/>
    </location>
</feature>
<dbReference type="OrthoDB" id="10357501at2759"/>
<evidence type="ECO:0000313" key="2">
    <source>
        <dbReference type="Proteomes" id="UP000237105"/>
    </source>
</evidence>
<accession>A0A2P5ARD8</accession>
<protein>
    <submittedName>
        <fullName evidence="1">Uncharacterized protein</fullName>
    </submittedName>
</protein>
<evidence type="ECO:0000313" key="1">
    <source>
        <dbReference type="EMBL" id="PON39112.1"/>
    </source>
</evidence>
<organism evidence="1 2">
    <name type="scientific">Parasponia andersonii</name>
    <name type="common">Sponia andersonii</name>
    <dbReference type="NCBI Taxonomy" id="3476"/>
    <lineage>
        <taxon>Eukaryota</taxon>
        <taxon>Viridiplantae</taxon>
        <taxon>Streptophyta</taxon>
        <taxon>Embryophyta</taxon>
        <taxon>Tracheophyta</taxon>
        <taxon>Spermatophyta</taxon>
        <taxon>Magnoliopsida</taxon>
        <taxon>eudicotyledons</taxon>
        <taxon>Gunneridae</taxon>
        <taxon>Pentapetalae</taxon>
        <taxon>rosids</taxon>
        <taxon>fabids</taxon>
        <taxon>Rosales</taxon>
        <taxon>Cannabaceae</taxon>
        <taxon>Parasponia</taxon>
    </lineage>
</organism>
<sequence>LLLTRQESGIFLKSNSCKVVDIIMHVKYNGGMQRIKMGKISISASKETKAAILKCFCGEMLEQHSLVSILGTSSCWSSRKKIYMVLALLALPKNNNHLLLMILIN</sequence>
<gene>
    <name evidence="1" type="ORF">PanWU01x14_307500</name>
</gene>
<reference evidence="2" key="1">
    <citation type="submission" date="2016-06" db="EMBL/GenBank/DDBJ databases">
        <title>Parallel loss of symbiosis genes in relatives of nitrogen-fixing non-legume Parasponia.</title>
        <authorList>
            <person name="Van Velzen R."/>
            <person name="Holmer R."/>
            <person name="Bu F."/>
            <person name="Rutten L."/>
            <person name="Van Zeijl A."/>
            <person name="Liu W."/>
            <person name="Santuari L."/>
            <person name="Cao Q."/>
            <person name="Sharma T."/>
            <person name="Shen D."/>
            <person name="Roswanjaya Y."/>
            <person name="Wardhani T."/>
            <person name="Kalhor M.S."/>
            <person name="Jansen J."/>
            <person name="Van den Hoogen J."/>
            <person name="Gungor B."/>
            <person name="Hartog M."/>
            <person name="Hontelez J."/>
            <person name="Verver J."/>
            <person name="Yang W.-C."/>
            <person name="Schijlen E."/>
            <person name="Repin R."/>
            <person name="Schilthuizen M."/>
            <person name="Schranz E."/>
            <person name="Heidstra R."/>
            <person name="Miyata K."/>
            <person name="Fedorova E."/>
            <person name="Kohlen W."/>
            <person name="Bisseling T."/>
            <person name="Smit S."/>
            <person name="Geurts R."/>
        </authorList>
    </citation>
    <scope>NUCLEOTIDE SEQUENCE [LARGE SCALE GENOMIC DNA]</scope>
    <source>
        <strain evidence="2">cv. WU1-14</strain>
    </source>
</reference>
<name>A0A2P5ARD8_PARAD</name>